<dbReference type="SUPFAM" id="SSF46785">
    <property type="entry name" value="Winged helix' DNA-binding domain"/>
    <property type="match status" value="1"/>
</dbReference>
<keyword evidence="5" id="KW-1185">Reference proteome</keyword>
<keyword evidence="2" id="KW-0238">DNA-binding</keyword>
<accession>N4WM44</accession>
<name>N4WM44_9BACI</name>
<dbReference type="Gene3D" id="1.10.10.10">
    <property type="entry name" value="Winged helix-like DNA-binding domain superfamily/Winged helix DNA-binding domain"/>
    <property type="match status" value="1"/>
</dbReference>
<dbReference type="InterPro" id="IPR026282">
    <property type="entry name" value="MJ1563"/>
</dbReference>
<dbReference type="EMBL" id="APML01000020">
    <property type="protein sequence ID" value="ENH97242.1"/>
    <property type="molecule type" value="Genomic_DNA"/>
</dbReference>
<dbReference type="eggNOG" id="COG1510">
    <property type="taxonomic scope" value="Bacteria"/>
</dbReference>
<dbReference type="RefSeq" id="WP_003466842.1">
    <property type="nucleotide sequence ID" value="NZ_APML01000020.1"/>
</dbReference>
<evidence type="ECO:0000313" key="5">
    <source>
        <dbReference type="Proteomes" id="UP000012283"/>
    </source>
</evidence>
<reference evidence="4 5" key="1">
    <citation type="submission" date="2013-03" db="EMBL/GenBank/DDBJ databases">
        <title>Draft genome sequence of Gracibacillus halophilus YIM-C55.5, a moderately halophilic and thermophilic organism from the Xiaochaidamu salt lake.</title>
        <authorList>
            <person name="Sugumar T."/>
            <person name="Polireddy D.R."/>
            <person name="Antony A."/>
            <person name="Madhava Y.R."/>
            <person name="Sivakumar N."/>
        </authorList>
    </citation>
    <scope>NUCLEOTIDE SEQUENCE [LARGE SCALE GENOMIC DNA]</scope>
    <source>
        <strain evidence="4 5">YIM-C55.5</strain>
    </source>
</reference>
<dbReference type="AlphaFoldDB" id="N4WM44"/>
<evidence type="ECO:0000256" key="3">
    <source>
        <dbReference type="ARBA" id="ARBA00023163"/>
    </source>
</evidence>
<evidence type="ECO:0000256" key="2">
    <source>
        <dbReference type="ARBA" id="ARBA00023125"/>
    </source>
</evidence>
<dbReference type="PATRIC" id="fig|1308866.3.peg.1290"/>
<sequence length="178" mass="21065">GGNTSMLYYEAHDNPLEEFNNRIISEFSKTLEMFALNKTESQLFVTLFLHDAPMTLDEMKDELGKSKTSMSTATRTLLDFNLIERVWRKGVRKDLYLAKRDMYYQFMKAYVKSWLEALDRQVNSLESIRTELDQITDNGEDIYHHKITEAINFHHSLEEVFLNIEDMHDNSYHRPSKK</sequence>
<keyword evidence="3" id="KW-0804">Transcription</keyword>
<keyword evidence="1" id="KW-0805">Transcription regulation</keyword>
<dbReference type="Proteomes" id="UP000012283">
    <property type="component" value="Unassembled WGS sequence"/>
</dbReference>
<evidence type="ECO:0000256" key="1">
    <source>
        <dbReference type="ARBA" id="ARBA00023015"/>
    </source>
</evidence>
<dbReference type="InterPro" id="IPR036388">
    <property type="entry name" value="WH-like_DNA-bd_sf"/>
</dbReference>
<protein>
    <submittedName>
        <fullName evidence="4">YuaC family transcription regulator</fullName>
    </submittedName>
</protein>
<organism evidence="4 5">
    <name type="scientific">Gracilibacillus halophilus YIM-C55.5</name>
    <dbReference type="NCBI Taxonomy" id="1308866"/>
    <lineage>
        <taxon>Bacteria</taxon>
        <taxon>Bacillati</taxon>
        <taxon>Bacillota</taxon>
        <taxon>Bacilli</taxon>
        <taxon>Bacillales</taxon>
        <taxon>Bacillaceae</taxon>
        <taxon>Gracilibacillus</taxon>
    </lineage>
</organism>
<dbReference type="GO" id="GO:0003677">
    <property type="term" value="F:DNA binding"/>
    <property type="evidence" value="ECO:0007669"/>
    <property type="project" value="UniProtKB-KW"/>
</dbReference>
<dbReference type="PANTHER" id="PTHR38465">
    <property type="entry name" value="HTH-TYPE TRANSCRIPTIONAL REGULATOR MJ1563-RELATED"/>
    <property type="match status" value="1"/>
</dbReference>
<comment type="caution">
    <text evidence="4">The sequence shown here is derived from an EMBL/GenBank/DDBJ whole genome shotgun (WGS) entry which is preliminary data.</text>
</comment>
<dbReference type="STRING" id="1308866.J416_06385"/>
<gene>
    <name evidence="4" type="ORF">J416_06385</name>
</gene>
<feature type="non-terminal residue" evidence="4">
    <location>
        <position position="1"/>
    </location>
</feature>
<dbReference type="InterPro" id="IPR052362">
    <property type="entry name" value="HTH-GbsR_regulator"/>
</dbReference>
<dbReference type="PANTHER" id="PTHR38465:SF1">
    <property type="entry name" value="HTH-TYPE TRANSCRIPTIONAL REGULATOR MJ1563-RELATED"/>
    <property type="match status" value="1"/>
</dbReference>
<proteinExistence type="predicted"/>
<evidence type="ECO:0000313" key="4">
    <source>
        <dbReference type="EMBL" id="ENH97242.1"/>
    </source>
</evidence>
<dbReference type="InterPro" id="IPR036390">
    <property type="entry name" value="WH_DNA-bd_sf"/>
</dbReference>
<dbReference type="PIRSF" id="PIRSF006707">
    <property type="entry name" value="MJ1563"/>
    <property type="match status" value="1"/>
</dbReference>